<reference evidence="3" key="1">
    <citation type="journal article" date="2019" name="Genes (Basel)">
        <title>Halobacterium salinarum virus ChaoS9, a Novel Halovirus Related to PhiH1 and PhiCh1.</title>
        <authorList>
            <person name="Dyall-Smith M."/>
            <person name="Palm P."/>
            <person name="Wanner G."/>
            <person name="Witte A."/>
            <person name="Oesterhelt D."/>
            <person name="Pfeiffer F."/>
        </authorList>
    </citation>
    <scope>NUCLEOTIDE SEQUENCE [LARGE SCALE GENOMIC DNA]</scope>
</reference>
<dbReference type="EMBL" id="MK310226">
    <property type="protein sequence ID" value="QBI90026.1"/>
    <property type="molecule type" value="Genomic_DNA"/>
</dbReference>
<proteinExistence type="predicted"/>
<protein>
    <submittedName>
        <fullName evidence="2">Uncharacterized protein</fullName>
    </submittedName>
</protein>
<organism evidence="2 3">
    <name type="scientific">Halobacterium phage ChaoS9</name>
    <dbReference type="NCBI Taxonomy" id="2847105"/>
    <lineage>
        <taxon>Viruses</taxon>
        <taxon>Duplodnaviria</taxon>
        <taxon>Heunggongvirae</taxon>
        <taxon>Uroviricota</taxon>
        <taxon>Caudoviricetes</taxon>
        <taxon>Vertoviridae</taxon>
        <taxon>Chaovirus</taxon>
        <taxon>Chaovirus bigenum</taxon>
        <taxon>Chaovirus ChaoS9</taxon>
    </lineage>
</organism>
<name>A0A481VAR8_9CAUD</name>
<feature type="region of interest" description="Disordered" evidence="1">
    <location>
        <begin position="47"/>
        <end position="69"/>
    </location>
</feature>
<evidence type="ECO:0000313" key="3">
    <source>
        <dbReference type="Proteomes" id="UP000294095"/>
    </source>
</evidence>
<keyword evidence="3" id="KW-1185">Reference proteome</keyword>
<gene>
    <name evidence="2" type="ORF">ChaoS9_095</name>
</gene>
<sequence>MKIHEKTGKPIEEIAQWPWRKRLFYAQCYDAVEPDQQQAQRQLNLDVPGSTPPGVTPGVAQRDTVITTN</sequence>
<accession>A0A481VAR8</accession>
<evidence type="ECO:0000313" key="2">
    <source>
        <dbReference type="EMBL" id="QBI90026.1"/>
    </source>
</evidence>
<dbReference type="Proteomes" id="UP000294095">
    <property type="component" value="Segment"/>
</dbReference>
<evidence type="ECO:0000256" key="1">
    <source>
        <dbReference type="SAM" id="MobiDB-lite"/>
    </source>
</evidence>